<evidence type="ECO:0000313" key="8">
    <source>
        <dbReference type="EMBL" id="MFB9730676.1"/>
    </source>
</evidence>
<dbReference type="Proteomes" id="UP001589613">
    <property type="component" value="Unassembled WGS sequence"/>
</dbReference>
<gene>
    <name evidence="8" type="ORF">ACFFN0_01295</name>
</gene>
<keyword evidence="3" id="KW-0677">Repeat</keyword>
<comment type="caution">
    <text evidence="8">The sequence shown here is derived from an EMBL/GenBank/DDBJ whole genome shotgun (WGS) entry which is preliminary data.</text>
</comment>
<keyword evidence="2" id="KW-0479">Metal-binding</keyword>
<evidence type="ECO:0000256" key="1">
    <source>
        <dbReference type="ARBA" id="ARBA00022485"/>
    </source>
</evidence>
<evidence type="ECO:0000256" key="4">
    <source>
        <dbReference type="ARBA" id="ARBA00023004"/>
    </source>
</evidence>
<dbReference type="EMBL" id="JBHMAX010000002">
    <property type="protein sequence ID" value="MFB9730676.1"/>
    <property type="molecule type" value="Genomic_DNA"/>
</dbReference>
<reference evidence="8 9" key="1">
    <citation type="submission" date="2024-09" db="EMBL/GenBank/DDBJ databases">
        <authorList>
            <person name="Sun Q."/>
            <person name="Mori K."/>
        </authorList>
    </citation>
    <scope>NUCLEOTIDE SEQUENCE [LARGE SCALE GENOMIC DNA]</scope>
    <source>
        <strain evidence="8 9">JCM 12763</strain>
    </source>
</reference>
<organism evidence="8 9">
    <name type="scientific">Ornithinimicrobium kibberense</name>
    <dbReference type="NCBI Taxonomy" id="282060"/>
    <lineage>
        <taxon>Bacteria</taxon>
        <taxon>Bacillati</taxon>
        <taxon>Actinomycetota</taxon>
        <taxon>Actinomycetes</taxon>
        <taxon>Micrococcales</taxon>
        <taxon>Ornithinimicrobiaceae</taxon>
        <taxon>Ornithinimicrobium</taxon>
    </lineage>
</organism>
<dbReference type="InterPro" id="IPR012257">
    <property type="entry name" value="Glc_ox_4Fe-4S"/>
</dbReference>
<evidence type="ECO:0000256" key="6">
    <source>
        <dbReference type="SAM" id="MobiDB-lite"/>
    </source>
</evidence>
<keyword evidence="1" id="KW-0004">4Fe-4S</keyword>
<evidence type="ECO:0000256" key="5">
    <source>
        <dbReference type="ARBA" id="ARBA00023014"/>
    </source>
</evidence>
<feature type="region of interest" description="Disordered" evidence="6">
    <location>
        <begin position="1"/>
        <end position="25"/>
    </location>
</feature>
<evidence type="ECO:0000259" key="7">
    <source>
        <dbReference type="PROSITE" id="PS51379"/>
    </source>
</evidence>
<dbReference type="PANTHER" id="PTHR32479">
    <property type="entry name" value="GLYCOLATE OXIDASE IRON-SULFUR SUBUNIT"/>
    <property type="match status" value="1"/>
</dbReference>
<feature type="domain" description="4Fe-4S ferredoxin-type" evidence="7">
    <location>
        <begin position="108"/>
        <end position="138"/>
    </location>
</feature>
<name>A0ABV5UYP3_9MICO</name>
<keyword evidence="4" id="KW-0408">Iron</keyword>
<evidence type="ECO:0000313" key="9">
    <source>
        <dbReference type="Proteomes" id="UP001589613"/>
    </source>
</evidence>
<feature type="compositionally biased region" description="Polar residues" evidence="6">
    <location>
        <begin position="11"/>
        <end position="23"/>
    </location>
</feature>
<keyword evidence="9" id="KW-1185">Reference proteome</keyword>
<dbReference type="SUPFAM" id="SSF54862">
    <property type="entry name" value="4Fe-4S ferredoxins"/>
    <property type="match status" value="1"/>
</dbReference>
<dbReference type="PROSITE" id="PS51379">
    <property type="entry name" value="4FE4S_FER_2"/>
    <property type="match status" value="2"/>
</dbReference>
<keyword evidence="5" id="KW-0411">Iron-sulfur</keyword>
<dbReference type="InterPro" id="IPR017896">
    <property type="entry name" value="4Fe4S_Fe-S-bd"/>
</dbReference>
<dbReference type="Pfam" id="PF02754">
    <property type="entry name" value="CCG"/>
    <property type="match status" value="2"/>
</dbReference>
<accession>A0ABV5UYP3</accession>
<feature type="domain" description="4Fe-4S ferredoxin-type" evidence="7">
    <location>
        <begin position="57"/>
        <end position="88"/>
    </location>
</feature>
<dbReference type="PANTHER" id="PTHR32479:SF17">
    <property type="entry name" value="GLYCOLATE OXIDASE IRON-SULFUR SUBUNIT"/>
    <property type="match status" value="1"/>
</dbReference>
<dbReference type="Pfam" id="PF13183">
    <property type="entry name" value="Fer4_8"/>
    <property type="match status" value="1"/>
</dbReference>
<dbReference type="InterPro" id="IPR004017">
    <property type="entry name" value="Cys_rich_dom"/>
</dbReference>
<dbReference type="InterPro" id="IPR009051">
    <property type="entry name" value="Helical_ferredxn"/>
</dbReference>
<sequence length="488" mass="52398">MDRPRPRPTMSPASTSLPTTTQPARVPAAQDVTHLGMPAVRGLSSGVVADPAFDDHRPPSTELLDDCVHCGFCLTTCPTYQLWGEEMDSPRGRIDLVRAAREGAPLTGSTVAHLDACLGCMACVTACPSGVRYDRILETTRAQIERRVERPARERALRSLIFGLFPHPARLRALRGPLRLAQRTGALRLVGRTGLVGRVSPELEVMQSLAPPLGPRVEVPERTPALGPRRAVVGMLTGCVQREFFGEVNAATARVLAAEGCDVVAPRRQGCCGALSVHTGREEEGAEFARRLIDTFEEAGVDSVVVNSAGCGSTMKEYVHLLSDDPDYADRARAFSDKVRDLSEILVELGPVAPRHPVGAAPADDDRTDGEVVIAYHDACHLRHAQQVVRQPRELLRGIPGVRLVEIPDAEICCGSAGVYNILNPEPAAELGDRKAANILSTGADLLVTANPGCLMQISQALERAGRPVPFVHTAVVLDAAIRGERLL</sequence>
<evidence type="ECO:0000256" key="3">
    <source>
        <dbReference type="ARBA" id="ARBA00022737"/>
    </source>
</evidence>
<dbReference type="PIRSF" id="PIRSF000139">
    <property type="entry name" value="Glc_ox_4Fe-4S"/>
    <property type="match status" value="1"/>
</dbReference>
<dbReference type="PROSITE" id="PS00198">
    <property type="entry name" value="4FE4S_FER_1"/>
    <property type="match status" value="1"/>
</dbReference>
<dbReference type="RefSeq" id="WP_337678381.1">
    <property type="nucleotide sequence ID" value="NZ_JBHMAX010000002.1"/>
</dbReference>
<evidence type="ECO:0000256" key="2">
    <source>
        <dbReference type="ARBA" id="ARBA00022723"/>
    </source>
</evidence>
<dbReference type="InterPro" id="IPR017900">
    <property type="entry name" value="4Fe4S_Fe_S_CS"/>
</dbReference>
<protein>
    <submittedName>
        <fullName evidence="8">(Fe-S)-binding protein</fullName>
    </submittedName>
</protein>
<dbReference type="Gene3D" id="1.10.1060.10">
    <property type="entry name" value="Alpha-helical ferredoxin"/>
    <property type="match status" value="1"/>
</dbReference>
<proteinExistence type="predicted"/>